<feature type="compositionally biased region" description="Polar residues" evidence="1">
    <location>
        <begin position="28"/>
        <end position="40"/>
    </location>
</feature>
<dbReference type="InterPro" id="IPR027381">
    <property type="entry name" value="LytR/CpsA/Psr_C"/>
</dbReference>
<dbReference type="AlphaFoldDB" id="A0A6J7EPE4"/>
<evidence type="ECO:0000313" key="3">
    <source>
        <dbReference type="EMBL" id="CAB4883074.1"/>
    </source>
</evidence>
<proteinExistence type="predicted"/>
<evidence type="ECO:0000259" key="2">
    <source>
        <dbReference type="Pfam" id="PF13399"/>
    </source>
</evidence>
<dbReference type="EMBL" id="CAFBLQ010000222">
    <property type="protein sequence ID" value="CAB4883074.1"/>
    <property type="molecule type" value="Genomic_DNA"/>
</dbReference>
<gene>
    <name evidence="3" type="ORF">UFOPK3423_01540</name>
</gene>
<dbReference type="Pfam" id="PF13399">
    <property type="entry name" value="LytR_C"/>
    <property type="match status" value="1"/>
</dbReference>
<feature type="region of interest" description="Disordered" evidence="1">
    <location>
        <begin position="26"/>
        <end position="51"/>
    </location>
</feature>
<organism evidence="3">
    <name type="scientific">freshwater metagenome</name>
    <dbReference type="NCBI Taxonomy" id="449393"/>
    <lineage>
        <taxon>unclassified sequences</taxon>
        <taxon>metagenomes</taxon>
        <taxon>ecological metagenomes</taxon>
    </lineage>
</organism>
<accession>A0A6J7EPE4</accession>
<evidence type="ECO:0000256" key="1">
    <source>
        <dbReference type="SAM" id="MobiDB-lite"/>
    </source>
</evidence>
<sequence length="153" mass="14899">MVLGGLAIIIVAAVLITKVFGGGDSPQVKPSTVGSSSTATGDAKQGSGAGNLDRTGTKVAVLNGTTVGGLARAAADKIAAAGYTDIGPVQTDTSNQARAQTAVFFSTGARREALDVARAIGLGAAALAPMDQNVRVLGAGAPVVVIVGANQAQ</sequence>
<reference evidence="3" key="1">
    <citation type="submission" date="2020-05" db="EMBL/GenBank/DDBJ databases">
        <authorList>
            <person name="Chiriac C."/>
            <person name="Salcher M."/>
            <person name="Ghai R."/>
            <person name="Kavagutti S V."/>
        </authorList>
    </citation>
    <scope>NUCLEOTIDE SEQUENCE</scope>
</reference>
<name>A0A6J7EPE4_9ZZZZ</name>
<protein>
    <submittedName>
        <fullName evidence="3">Unannotated protein</fullName>
    </submittedName>
</protein>
<feature type="domain" description="LytR/CpsA/Psr regulator C-terminal" evidence="2">
    <location>
        <begin position="57"/>
        <end position="149"/>
    </location>
</feature>
<dbReference type="Gene3D" id="3.30.70.2390">
    <property type="match status" value="1"/>
</dbReference>